<gene>
    <name evidence="3" type="ORF">AO498_05905</name>
</gene>
<accession>A0A142ELD3</accession>
<keyword evidence="1" id="KW-0732">Signal</keyword>
<reference evidence="3 4" key="2">
    <citation type="journal article" date="2016" name="Genome Announc.">
        <title>Complete Genome Sequence of Algoriphagus sp. Strain M8-2, Isolated from a Brackish Lake.</title>
        <authorList>
            <person name="Muraguchi Y."/>
            <person name="Kushimoto K."/>
            <person name="Ohtsubo Y."/>
            <person name="Suzuki T."/>
            <person name="Dohra H."/>
            <person name="Kimbara K."/>
            <person name="Shintani M."/>
        </authorList>
    </citation>
    <scope>NUCLEOTIDE SEQUENCE [LARGE SCALE GENOMIC DNA]</scope>
    <source>
        <strain evidence="3 4">M8-2</strain>
    </source>
</reference>
<dbReference type="PANTHER" id="PTHR12110:SF41">
    <property type="entry name" value="INOSOSE DEHYDRATASE"/>
    <property type="match status" value="1"/>
</dbReference>
<dbReference type="AlphaFoldDB" id="A0A142ELD3"/>
<dbReference type="InterPro" id="IPR050312">
    <property type="entry name" value="IolE/XylAMocC-like"/>
</dbReference>
<dbReference type="Pfam" id="PF01261">
    <property type="entry name" value="AP_endonuc_2"/>
    <property type="match status" value="1"/>
</dbReference>
<dbReference type="OrthoDB" id="9798407at2"/>
<reference evidence="4" key="1">
    <citation type="submission" date="2015-09" db="EMBL/GenBank/DDBJ databases">
        <title>Complete sequence of Algoriphagus sp. M8-2.</title>
        <authorList>
            <person name="Shintani M."/>
        </authorList>
    </citation>
    <scope>NUCLEOTIDE SEQUENCE [LARGE SCALE GENOMIC DNA]</scope>
    <source>
        <strain evidence="4">M8-2</strain>
    </source>
</reference>
<feature type="signal peptide" evidence="1">
    <location>
        <begin position="1"/>
        <end position="23"/>
    </location>
</feature>
<dbReference type="PATRIC" id="fig|1727163.4.peg.1227"/>
<dbReference type="InterPro" id="IPR036237">
    <property type="entry name" value="Xyl_isomerase-like_sf"/>
</dbReference>
<dbReference type="STRING" id="1727163.AO498_05905"/>
<dbReference type="PANTHER" id="PTHR12110">
    <property type="entry name" value="HYDROXYPYRUVATE ISOMERASE"/>
    <property type="match status" value="1"/>
</dbReference>
<dbReference type="KEGG" id="alm:AO498_05905"/>
<evidence type="ECO:0000256" key="1">
    <source>
        <dbReference type="SAM" id="SignalP"/>
    </source>
</evidence>
<dbReference type="Proteomes" id="UP000073816">
    <property type="component" value="Chromosome"/>
</dbReference>
<dbReference type="EMBL" id="CP012836">
    <property type="protein sequence ID" value="AMQ55938.1"/>
    <property type="molecule type" value="Genomic_DNA"/>
</dbReference>
<evidence type="ECO:0000259" key="2">
    <source>
        <dbReference type="Pfam" id="PF01261"/>
    </source>
</evidence>
<sequence length="288" mass="32115">MKNILTLLILSLAWIITPSETKAQKKGDPMLQVPLGFASYTFRNQWKKGVPEALDIIQQMGFTEFEGGAPQGVSVEDFKKMLADRGISLPSTGTGFEQLESDPQAVADRAKALGAKYVMCAWIPHQRGQFSKADADRAIKAFNEGGKVLKDNGIIFKYHVHGYEFQPYGKGTLFDYLVENTDPDYVSLQMDVMWTHFGGGDPAALLKKYGKRWVSLHLKDFRKGAPKDMTGLTGPENDVPLGQGELDFPAILREANKIAIKHMFIEDEGDHELEALPKSIAYLKSLRY</sequence>
<organism evidence="3 4">
    <name type="scientific">Algoriphagus sanaruensis</name>
    <dbReference type="NCBI Taxonomy" id="1727163"/>
    <lineage>
        <taxon>Bacteria</taxon>
        <taxon>Pseudomonadati</taxon>
        <taxon>Bacteroidota</taxon>
        <taxon>Cytophagia</taxon>
        <taxon>Cytophagales</taxon>
        <taxon>Cyclobacteriaceae</taxon>
        <taxon>Algoriphagus</taxon>
    </lineage>
</organism>
<name>A0A142ELD3_9BACT</name>
<feature type="chain" id="PRO_5007494177" evidence="1">
    <location>
        <begin position="24"/>
        <end position="288"/>
    </location>
</feature>
<evidence type="ECO:0000313" key="3">
    <source>
        <dbReference type="EMBL" id="AMQ55938.1"/>
    </source>
</evidence>
<feature type="domain" description="Xylose isomerase-like TIM barrel" evidence="2">
    <location>
        <begin position="55"/>
        <end position="285"/>
    </location>
</feature>
<proteinExistence type="predicted"/>
<evidence type="ECO:0000313" key="4">
    <source>
        <dbReference type="Proteomes" id="UP000073816"/>
    </source>
</evidence>
<keyword evidence="3" id="KW-0413">Isomerase</keyword>
<dbReference type="GO" id="GO:0016853">
    <property type="term" value="F:isomerase activity"/>
    <property type="evidence" value="ECO:0007669"/>
    <property type="project" value="UniProtKB-KW"/>
</dbReference>
<protein>
    <submittedName>
        <fullName evidence="3">Sugar phosphate isomerase</fullName>
    </submittedName>
</protein>
<dbReference type="RefSeq" id="WP_067544710.1">
    <property type="nucleotide sequence ID" value="NZ_CP012836.1"/>
</dbReference>
<dbReference type="SUPFAM" id="SSF51658">
    <property type="entry name" value="Xylose isomerase-like"/>
    <property type="match status" value="1"/>
</dbReference>
<keyword evidence="4" id="KW-1185">Reference proteome</keyword>
<dbReference type="Gene3D" id="3.20.20.150">
    <property type="entry name" value="Divalent-metal-dependent TIM barrel enzymes"/>
    <property type="match status" value="1"/>
</dbReference>
<dbReference type="InterPro" id="IPR013022">
    <property type="entry name" value="Xyl_isomerase-like_TIM-brl"/>
</dbReference>